<feature type="compositionally biased region" description="Basic and acidic residues" evidence="1">
    <location>
        <begin position="357"/>
        <end position="370"/>
    </location>
</feature>
<evidence type="ECO:0000313" key="2">
    <source>
        <dbReference type="EMBL" id="MBJ7596729.1"/>
    </source>
</evidence>
<protein>
    <submittedName>
        <fullName evidence="2">WXG100 family type VII secretion target</fullName>
    </submittedName>
</protein>
<evidence type="ECO:0000313" key="3">
    <source>
        <dbReference type="Proteomes" id="UP000612893"/>
    </source>
</evidence>
<dbReference type="RefSeq" id="WP_338198557.1">
    <property type="nucleotide sequence ID" value="NZ_JAEKNR010000020.1"/>
</dbReference>
<dbReference type="Pfam" id="PF06013">
    <property type="entry name" value="WXG100"/>
    <property type="match status" value="1"/>
</dbReference>
<accession>A0A934K0K1</accession>
<dbReference type="AlphaFoldDB" id="A0A934K0K1"/>
<proteinExistence type="predicted"/>
<keyword evidence="3" id="KW-1185">Reference proteome</keyword>
<dbReference type="EMBL" id="JAEKNR010000020">
    <property type="protein sequence ID" value="MBJ7596729.1"/>
    <property type="molecule type" value="Genomic_DNA"/>
</dbReference>
<organism evidence="2 3">
    <name type="scientific">Candidatus Nephthysia bennettiae</name>
    <dbReference type="NCBI Taxonomy" id="3127016"/>
    <lineage>
        <taxon>Bacteria</taxon>
        <taxon>Bacillati</taxon>
        <taxon>Candidatus Dormiibacterota</taxon>
        <taxon>Candidatus Dormibacteria</taxon>
        <taxon>Candidatus Dormibacterales</taxon>
        <taxon>Candidatus Dormibacteraceae</taxon>
        <taxon>Candidatus Nephthysia</taxon>
    </lineage>
</organism>
<feature type="region of interest" description="Disordered" evidence="1">
    <location>
        <begin position="215"/>
        <end position="319"/>
    </location>
</feature>
<reference evidence="2" key="1">
    <citation type="submission" date="2020-10" db="EMBL/GenBank/DDBJ databases">
        <title>Ca. Dormibacterota MAGs.</title>
        <authorList>
            <person name="Montgomery K."/>
        </authorList>
    </citation>
    <scope>NUCLEOTIDE SEQUENCE [LARGE SCALE GENOMIC DNA]</scope>
    <source>
        <strain evidence="2">SC8812_S17_10</strain>
    </source>
</reference>
<sequence length="377" mass="40252">MIDLPGISSLELVAERLGGLRSFVSQCGDPARIAGNPAGIRRLAEHHRASAGRLGTVAALGRDRVSCVLAGSWQGEASAGFAGYWSSFERRLDQLAAAHQQMADRLEQVADGSARLNREVAALLGETEGWLSSAWAAVAARDVGVAARLAGEGMTLVARWERLLVEVEVFAEGIARRLECRLDFARRPVAMGRRAPQRQPPIDLPPQLVGGALRTRLRAPRASLMPDRRRAGPGGRRRPLPVPPEVQRPRAPPWIGEEPWLRQPGPRARPRRPPAEPSPRAGSGAGSEPRIEPGEPAVRPGGPPVTVPGTGSPPPAHVWAHHDPGIGAVPTSIEAYLLQLAALCVLTGKHVQRKMKRLSEGRNRGGRKEGGGGAGKK</sequence>
<comment type="caution">
    <text evidence="2">The sequence shown here is derived from an EMBL/GenBank/DDBJ whole genome shotgun (WGS) entry which is preliminary data.</text>
</comment>
<feature type="region of interest" description="Disordered" evidence="1">
    <location>
        <begin position="354"/>
        <end position="377"/>
    </location>
</feature>
<feature type="compositionally biased region" description="Low complexity" evidence="1">
    <location>
        <begin position="278"/>
        <end position="288"/>
    </location>
</feature>
<evidence type="ECO:0000256" key="1">
    <source>
        <dbReference type="SAM" id="MobiDB-lite"/>
    </source>
</evidence>
<dbReference type="Proteomes" id="UP000612893">
    <property type="component" value="Unassembled WGS sequence"/>
</dbReference>
<dbReference type="InterPro" id="IPR010310">
    <property type="entry name" value="T7SS_ESAT-6-like"/>
</dbReference>
<dbReference type="SUPFAM" id="SSF140453">
    <property type="entry name" value="EsxAB dimer-like"/>
    <property type="match status" value="1"/>
</dbReference>
<dbReference type="InterPro" id="IPR036689">
    <property type="entry name" value="ESAT-6-like_sf"/>
</dbReference>
<name>A0A934K0K1_9BACT</name>
<gene>
    <name evidence="2" type="ORF">JF922_01395</name>
</gene>
<feature type="region of interest" description="Disordered" evidence="1">
    <location>
        <begin position="191"/>
        <end position="210"/>
    </location>
</feature>
<feature type="compositionally biased region" description="Pro residues" evidence="1">
    <location>
        <begin position="301"/>
        <end position="316"/>
    </location>
</feature>
<dbReference type="Gene3D" id="1.10.287.1060">
    <property type="entry name" value="ESAT-6-like"/>
    <property type="match status" value="1"/>
</dbReference>
<feature type="compositionally biased region" description="Pro residues" evidence="1">
    <location>
        <begin position="240"/>
        <end position="252"/>
    </location>
</feature>